<name>A0A1I4EEU3_9HYPH</name>
<protein>
    <submittedName>
        <fullName evidence="1">Uncharacterized protein</fullName>
    </submittedName>
</protein>
<gene>
    <name evidence="1" type="ORF">SAMN04488498_12463</name>
</gene>
<evidence type="ECO:0000313" key="2">
    <source>
        <dbReference type="Proteomes" id="UP000323300"/>
    </source>
</evidence>
<keyword evidence="2" id="KW-1185">Reference proteome</keyword>
<accession>A0A1I4EEU3</accession>
<proteinExistence type="predicted"/>
<sequence>MPKKLPDLHQGHAPTLLHHAFHDALELLEDQHLNDREPLVAVEGQLFPVIEIFTRMLECTDLVPLRTRDLIGAVWQDAPVAERGDSYAHWARLMLSVHGERQAARQRPAITPAPPPQTADACACGAL</sequence>
<reference evidence="1 2" key="1">
    <citation type="submission" date="2016-10" db="EMBL/GenBank/DDBJ databases">
        <authorList>
            <person name="Varghese N."/>
            <person name="Submissions S."/>
        </authorList>
    </citation>
    <scope>NUCLEOTIDE SEQUENCE [LARGE SCALE GENOMIC DNA]</scope>
    <source>
        <strain evidence="1 2">DSM 21822</strain>
    </source>
</reference>
<dbReference type="AlphaFoldDB" id="A0A1I4EEU3"/>
<evidence type="ECO:0000313" key="1">
    <source>
        <dbReference type="EMBL" id="SFL02886.1"/>
    </source>
</evidence>
<dbReference type="Proteomes" id="UP000323300">
    <property type="component" value="Unassembled WGS sequence"/>
</dbReference>
<organism evidence="1 2">
    <name type="scientific">Neomesorhizobium albiziae</name>
    <dbReference type="NCBI Taxonomy" id="335020"/>
    <lineage>
        <taxon>Bacteria</taxon>
        <taxon>Pseudomonadati</taxon>
        <taxon>Pseudomonadota</taxon>
        <taxon>Alphaproteobacteria</taxon>
        <taxon>Hyphomicrobiales</taxon>
        <taxon>Phyllobacteriaceae</taxon>
        <taxon>Neomesorhizobium</taxon>
    </lineage>
</organism>
<dbReference type="EMBL" id="FOSL01000024">
    <property type="protein sequence ID" value="SFL02886.1"/>
    <property type="molecule type" value="Genomic_DNA"/>
</dbReference>